<reference evidence="1" key="1">
    <citation type="submission" date="2013-12" db="EMBL/GenBank/DDBJ databases">
        <title>A Varibaculum cambriense genome reconstructed from a premature infant gut community with otherwise low bacterial novelty that shifts toward anaerobic metabolism during the third week of life.</title>
        <authorList>
            <person name="Brown C.T."/>
            <person name="Sharon I."/>
            <person name="Thomas B.C."/>
            <person name="Castelle C.J."/>
            <person name="Morowitz M.J."/>
            <person name="Banfield J.F."/>
        </authorList>
    </citation>
    <scope>NUCLEOTIDE SEQUENCE</scope>
</reference>
<dbReference type="GO" id="GO:0003824">
    <property type="term" value="F:catalytic activity"/>
    <property type="evidence" value="ECO:0007669"/>
    <property type="project" value="InterPro"/>
</dbReference>
<protein>
    <submittedName>
        <fullName evidence="1">Phosphoenolpyruvate carboxylase</fullName>
    </submittedName>
</protein>
<dbReference type="EMBL" id="AZMM01011496">
    <property type="protein sequence ID" value="ETJ34069.1"/>
    <property type="molecule type" value="Genomic_DNA"/>
</dbReference>
<accession>W1XYX2</accession>
<feature type="non-terminal residue" evidence="1">
    <location>
        <position position="1"/>
    </location>
</feature>
<feature type="non-terminal residue" evidence="1">
    <location>
        <position position="79"/>
    </location>
</feature>
<organism evidence="1">
    <name type="scientific">human gut metagenome</name>
    <dbReference type="NCBI Taxonomy" id="408170"/>
    <lineage>
        <taxon>unclassified sequences</taxon>
        <taxon>metagenomes</taxon>
        <taxon>organismal metagenomes</taxon>
    </lineage>
</organism>
<proteinExistence type="predicted"/>
<dbReference type="AlphaFoldDB" id="W1XYX2"/>
<comment type="caution">
    <text evidence="1">The sequence shown here is derived from an EMBL/GenBank/DDBJ whole genome shotgun (WGS) entry which is preliminary data.</text>
</comment>
<evidence type="ECO:0000313" key="1">
    <source>
        <dbReference type="EMBL" id="ETJ34069.1"/>
    </source>
</evidence>
<dbReference type="InterPro" id="IPR015813">
    <property type="entry name" value="Pyrv/PenolPyrv_kinase-like_dom"/>
</dbReference>
<gene>
    <name evidence="1" type="ORF">Q604_UNBC11496G0001</name>
</gene>
<dbReference type="SUPFAM" id="SSF51621">
    <property type="entry name" value="Phosphoenolpyruvate/pyruvate domain"/>
    <property type="match status" value="1"/>
</dbReference>
<sequence length="79" mass="8788">LAAAGNYEGLNEIVQSLSNKEMSYISRYFSILPLLINISEDVDLAFEINYQNNVGQDYLGKLSTTIDLVSEKENAAEIL</sequence>
<keyword evidence="1" id="KW-0670">Pyruvate</keyword>
<name>W1XYX2_9ZZZZ</name>